<feature type="region of interest" description="Disordered" evidence="1">
    <location>
        <begin position="440"/>
        <end position="656"/>
    </location>
</feature>
<sequence>MDPNNWSDNFNQQYSQLNDGANLSQHPAVLGHHELSALNQTGLATAGNTVVIETEKDWNLSPNSYGVVNSTVLTKQPEVIQPQNVEVLLNAPQLQQLPQCVYQDVNQTAGVFTGTDYTDSSCTVPQQTVQYTVYSENSAPSFVVQSADQYTSAAPTMDYKAQNTRNMAAENTHALSAIRNNMNTTISLEDLAAVRSQDIVQPGVSGVSAGVVGVQCDSPVTVQAIADSTTGNVQLASGDQSKEKVEAGVTGQLTLPAEVVYDTLTVYDTSGVDTANAVVYDDNQQVEPQQQGVGEQVYLLNAEGSTFIVQGDIPVSSLQPSQDTCNSNILVTDQEVTTDTTPARPATEVVVQSKPPAVRTVPKKTTPATTKPAVKRNDVDTCPQYEDHNHRPVLHAPKPIPGVSSFQNSFLSFLQGRKQETLSSVTASTVAKKPVLPKYIPLPKSAVKPPSDTEKTVNVATPQKSSDDGSTQKSSTSSVTITKKVGNDSAASCDNKKTVVSTPKVQAVSSPRSGAGSARGRRPKKSGRRLSGTPKQSSVSDDDELDPAEEDDVVAPPVAPRVRPMRKAKEKVVQRLSKMKTNKSKSTTSDSGSDEFVSMLSNSDENEIDSDSDPSWKPSAVATDTEKRKSVSDDESRPKRGRPKKRAKLSTSKSGYGRFSSVDVMCLEQIFFF</sequence>
<dbReference type="Proteomes" id="UP001209878">
    <property type="component" value="Unassembled WGS sequence"/>
</dbReference>
<feature type="compositionally biased region" description="Polar residues" evidence="1">
    <location>
        <begin position="498"/>
        <end position="508"/>
    </location>
</feature>
<dbReference type="AlphaFoldDB" id="A0AAD9KPU9"/>
<accession>A0AAD9KPU9</accession>
<feature type="compositionally biased region" description="Acidic residues" evidence="1">
    <location>
        <begin position="540"/>
        <end position="553"/>
    </location>
</feature>
<comment type="caution">
    <text evidence="2">The sequence shown here is derived from an EMBL/GenBank/DDBJ whole genome shotgun (WGS) entry which is preliminary data.</text>
</comment>
<feature type="compositionally biased region" description="Basic residues" evidence="1">
    <location>
        <begin position="639"/>
        <end position="648"/>
    </location>
</feature>
<feature type="compositionally biased region" description="Low complexity" evidence="1">
    <location>
        <begin position="509"/>
        <end position="518"/>
    </location>
</feature>
<dbReference type="EMBL" id="JAODUO010000748">
    <property type="protein sequence ID" value="KAK2175127.1"/>
    <property type="molecule type" value="Genomic_DNA"/>
</dbReference>
<evidence type="ECO:0000313" key="2">
    <source>
        <dbReference type="EMBL" id="KAK2175127.1"/>
    </source>
</evidence>
<feature type="compositionally biased region" description="Low complexity" evidence="1">
    <location>
        <begin position="468"/>
        <end position="484"/>
    </location>
</feature>
<proteinExistence type="predicted"/>
<feature type="compositionally biased region" description="Low complexity" evidence="1">
    <location>
        <begin position="358"/>
        <end position="372"/>
    </location>
</feature>
<feature type="compositionally biased region" description="Basic and acidic residues" evidence="1">
    <location>
        <begin position="624"/>
        <end position="638"/>
    </location>
</feature>
<name>A0AAD9KPU9_RIDPI</name>
<reference evidence="2" key="1">
    <citation type="journal article" date="2023" name="Mol. Biol. Evol.">
        <title>Third-Generation Sequencing Reveals the Adaptive Role of the Epigenome in Three Deep-Sea Polychaetes.</title>
        <authorList>
            <person name="Perez M."/>
            <person name="Aroh O."/>
            <person name="Sun Y."/>
            <person name="Lan Y."/>
            <person name="Juniper S.K."/>
            <person name="Young C.R."/>
            <person name="Angers B."/>
            <person name="Qian P.Y."/>
        </authorList>
    </citation>
    <scope>NUCLEOTIDE SEQUENCE</scope>
    <source>
        <strain evidence="2">R07B-5</strain>
    </source>
</reference>
<feature type="compositionally biased region" description="Basic residues" evidence="1">
    <location>
        <begin position="519"/>
        <end position="528"/>
    </location>
</feature>
<keyword evidence="3" id="KW-1185">Reference proteome</keyword>
<evidence type="ECO:0000313" key="3">
    <source>
        <dbReference type="Proteomes" id="UP001209878"/>
    </source>
</evidence>
<feature type="region of interest" description="Disordered" evidence="1">
    <location>
        <begin position="354"/>
        <end position="375"/>
    </location>
</feature>
<gene>
    <name evidence="2" type="ORF">NP493_746g02038</name>
</gene>
<evidence type="ECO:0000256" key="1">
    <source>
        <dbReference type="SAM" id="MobiDB-lite"/>
    </source>
</evidence>
<organism evidence="2 3">
    <name type="scientific">Ridgeia piscesae</name>
    <name type="common">Tubeworm</name>
    <dbReference type="NCBI Taxonomy" id="27915"/>
    <lineage>
        <taxon>Eukaryota</taxon>
        <taxon>Metazoa</taxon>
        <taxon>Spiralia</taxon>
        <taxon>Lophotrochozoa</taxon>
        <taxon>Annelida</taxon>
        <taxon>Polychaeta</taxon>
        <taxon>Sedentaria</taxon>
        <taxon>Canalipalpata</taxon>
        <taxon>Sabellida</taxon>
        <taxon>Siboglinidae</taxon>
        <taxon>Ridgeia</taxon>
    </lineage>
</organism>
<protein>
    <submittedName>
        <fullName evidence="2">Uncharacterized protein</fullName>
    </submittedName>
</protein>